<dbReference type="NCBIfam" id="TIGR01549">
    <property type="entry name" value="HAD-SF-IA-v1"/>
    <property type="match status" value="1"/>
</dbReference>
<organism evidence="1 2">
    <name type="scientific">Vagococcus entomophilus</name>
    <dbReference type="NCBI Taxonomy" id="1160095"/>
    <lineage>
        <taxon>Bacteria</taxon>
        <taxon>Bacillati</taxon>
        <taxon>Bacillota</taxon>
        <taxon>Bacilli</taxon>
        <taxon>Lactobacillales</taxon>
        <taxon>Enterococcaceae</taxon>
        <taxon>Vagococcus</taxon>
    </lineage>
</organism>
<dbReference type="SFLD" id="SFLDG01135">
    <property type="entry name" value="C1.5.6:_HAD__Beta-PGM__Phospha"/>
    <property type="match status" value="1"/>
</dbReference>
<dbReference type="SFLD" id="SFLDG01129">
    <property type="entry name" value="C1.5:_HAD__Beta-PGM__Phosphata"/>
    <property type="match status" value="1"/>
</dbReference>
<dbReference type="InterPro" id="IPR052550">
    <property type="entry name" value="Pyrimidine_5'-ntase_YjjG"/>
</dbReference>
<dbReference type="SUPFAM" id="SSF56784">
    <property type="entry name" value="HAD-like"/>
    <property type="match status" value="1"/>
</dbReference>
<sequence>MILIEVRELRKYTTLIFDLDDTLFDFKACEKNGLKNVFAHYGLQYNEETFREYELVNQMIWREIEQGTANKSEILNQRFRLFFQKYQIEVDGSEAESMYRKYLDQGYHLMPAADSCLKELKENGFRIFAGTNGFGSTQRARLKGAHLEHFFEDTFISEEIGYEKPDKRFFNAIFAQIPDFNSDDTLMIGDRLSADIVGGNQAGIDTCWFNPNKLDLIQSQAQKPTYIMTSLNDLAEELIAAWQISQTAEQKGR</sequence>
<accession>A0A430AJN3</accession>
<dbReference type="InterPro" id="IPR023198">
    <property type="entry name" value="PGP-like_dom2"/>
</dbReference>
<dbReference type="PRINTS" id="PR00413">
    <property type="entry name" value="HADHALOGNASE"/>
</dbReference>
<proteinExistence type="predicted"/>
<reference evidence="1 2" key="1">
    <citation type="submission" date="2017-05" db="EMBL/GenBank/DDBJ databases">
        <title>Vagococcus spp. assemblies.</title>
        <authorList>
            <person name="Gulvik C.A."/>
        </authorList>
    </citation>
    <scope>NUCLEOTIDE SEQUENCE [LARGE SCALE GENOMIC DNA]</scope>
    <source>
        <strain evidence="1 2">DSM 24756</strain>
    </source>
</reference>
<dbReference type="GO" id="GO:0008253">
    <property type="term" value="F:5'-nucleotidase activity"/>
    <property type="evidence" value="ECO:0007669"/>
    <property type="project" value="InterPro"/>
</dbReference>
<dbReference type="InterPro" id="IPR006439">
    <property type="entry name" value="HAD-SF_hydro_IA"/>
</dbReference>
<dbReference type="Gene3D" id="3.40.50.1000">
    <property type="entry name" value="HAD superfamily/HAD-like"/>
    <property type="match status" value="1"/>
</dbReference>
<dbReference type="PANTHER" id="PTHR47478">
    <property type="match status" value="1"/>
</dbReference>
<dbReference type="SFLD" id="SFLDS00003">
    <property type="entry name" value="Haloacid_Dehalogenase"/>
    <property type="match status" value="1"/>
</dbReference>
<dbReference type="RefSeq" id="WP_126822576.1">
    <property type="nucleotide sequence ID" value="NZ_JBHLWU010000001.1"/>
</dbReference>
<dbReference type="Gene3D" id="1.10.150.240">
    <property type="entry name" value="Putative phosphatase, domain 2"/>
    <property type="match status" value="1"/>
</dbReference>
<evidence type="ECO:0000313" key="2">
    <source>
        <dbReference type="Proteomes" id="UP000288669"/>
    </source>
</evidence>
<dbReference type="InterPro" id="IPR023214">
    <property type="entry name" value="HAD_sf"/>
</dbReference>
<dbReference type="Proteomes" id="UP000288669">
    <property type="component" value="Unassembled WGS sequence"/>
</dbReference>
<evidence type="ECO:0000313" key="1">
    <source>
        <dbReference type="EMBL" id="RSU08204.1"/>
    </source>
</evidence>
<name>A0A430AJN3_9ENTE</name>
<comment type="caution">
    <text evidence="1">The sequence shown here is derived from an EMBL/GenBank/DDBJ whole genome shotgun (WGS) entry which is preliminary data.</text>
</comment>
<dbReference type="OrthoDB" id="9802350at2"/>
<dbReference type="Pfam" id="PF00702">
    <property type="entry name" value="Hydrolase"/>
    <property type="match status" value="1"/>
</dbReference>
<dbReference type="PANTHER" id="PTHR47478:SF1">
    <property type="entry name" value="PYRIMIDINE 5'-NUCLEOTIDASE YJJG"/>
    <property type="match status" value="1"/>
</dbReference>
<dbReference type="AlphaFoldDB" id="A0A430AJN3"/>
<protein>
    <submittedName>
        <fullName evidence="1">Noncanonical pyrimidine nucleotidase, YjjG family</fullName>
    </submittedName>
</protein>
<dbReference type="EMBL" id="NGJZ01000001">
    <property type="protein sequence ID" value="RSU08204.1"/>
    <property type="molecule type" value="Genomic_DNA"/>
</dbReference>
<dbReference type="NCBIfam" id="TIGR02254">
    <property type="entry name" value="YjjG_YfnB"/>
    <property type="match status" value="1"/>
</dbReference>
<gene>
    <name evidence="1" type="ORF">CBF30_02875</name>
</gene>
<dbReference type="InterPro" id="IPR011951">
    <property type="entry name" value="HAD-SF_hydro_IA_YjjG/PynA"/>
</dbReference>
<dbReference type="InterPro" id="IPR036412">
    <property type="entry name" value="HAD-like_sf"/>
</dbReference>
<keyword evidence="2" id="KW-1185">Reference proteome</keyword>